<evidence type="ECO:0000313" key="11">
    <source>
        <dbReference type="EMBL" id="SFF08883.1"/>
    </source>
</evidence>
<evidence type="ECO:0000256" key="4">
    <source>
        <dbReference type="ARBA" id="ARBA00022448"/>
    </source>
</evidence>
<evidence type="ECO:0000256" key="9">
    <source>
        <dbReference type="ARBA" id="ARBA00023136"/>
    </source>
</evidence>
<keyword evidence="12" id="KW-1185">Reference proteome</keyword>
<dbReference type="InterPro" id="IPR022792">
    <property type="entry name" value="T2SS_protein-GspN"/>
</dbReference>
<dbReference type="STRING" id="1177982.SAMN04489711_11228"/>
<name>A0A1I2FV97_9BURK</name>
<keyword evidence="5" id="KW-1003">Cell membrane</keyword>
<proteinExistence type="inferred from homology"/>
<keyword evidence="9" id="KW-0472">Membrane</keyword>
<dbReference type="EMBL" id="FONX01000012">
    <property type="protein sequence ID" value="SFF08883.1"/>
    <property type="molecule type" value="Genomic_DNA"/>
</dbReference>
<evidence type="ECO:0000313" key="12">
    <source>
        <dbReference type="Proteomes" id="UP000199119"/>
    </source>
</evidence>
<gene>
    <name evidence="11" type="ORF">SAMN04489711_11228</name>
</gene>
<evidence type="ECO:0000256" key="3">
    <source>
        <dbReference type="ARBA" id="ARBA00021563"/>
    </source>
</evidence>
<comment type="subcellular location">
    <subcellularLocation>
        <location evidence="1">Cell inner membrane</location>
    </subcellularLocation>
</comment>
<evidence type="ECO:0000256" key="8">
    <source>
        <dbReference type="ARBA" id="ARBA00022927"/>
    </source>
</evidence>
<protein>
    <recommendedName>
        <fullName evidence="3">Type II secretion system protein N</fullName>
    </recommendedName>
    <alternativeName>
        <fullName evidence="10">General secretion pathway protein N</fullName>
    </alternativeName>
</protein>
<keyword evidence="4" id="KW-0813">Transport</keyword>
<keyword evidence="8" id="KW-0653">Protein transport</keyword>
<keyword evidence="6" id="KW-0997">Cell inner membrane</keyword>
<dbReference type="GO" id="GO:0005886">
    <property type="term" value="C:plasma membrane"/>
    <property type="evidence" value="ECO:0007669"/>
    <property type="project" value="UniProtKB-SubCell"/>
</dbReference>
<reference evidence="12" key="1">
    <citation type="submission" date="2016-10" db="EMBL/GenBank/DDBJ databases">
        <authorList>
            <person name="Varghese N."/>
            <person name="Submissions S."/>
        </authorList>
    </citation>
    <scope>NUCLEOTIDE SEQUENCE [LARGE SCALE GENOMIC DNA]</scope>
    <source>
        <strain evidence="12">DSM 27981</strain>
    </source>
</reference>
<dbReference type="GO" id="GO:0015627">
    <property type="term" value="C:type II protein secretion system complex"/>
    <property type="evidence" value="ECO:0007669"/>
    <property type="project" value="InterPro"/>
</dbReference>
<evidence type="ECO:0000256" key="6">
    <source>
        <dbReference type="ARBA" id="ARBA00022519"/>
    </source>
</evidence>
<sequence>MARNFSSRNSSSAGLPRSPWGWALLGLLLGALPALAVFAPARWLAAGVASASSGQVQLAEPRGTVWDGSAQLLLTGGSGSQDHATLPSRVQWRLWPAWAGVRAELRADCCTTAGPIGIAAQAGWNTVRVQIADGRSQWPAAVLAGLGTPWNTVQPQGRLALSTQALALNWTNGRMQLAGSAQLDALDMSSRLSTLRPMGSYRLALDGKGPAPTLTLSTLGGALLLKGSGEWVGDRLRFTGEATAAPDREAALANLLNIIGRRTGARSIITVG</sequence>
<evidence type="ECO:0000256" key="1">
    <source>
        <dbReference type="ARBA" id="ARBA00004533"/>
    </source>
</evidence>
<accession>A0A1I2FV97</accession>
<comment type="similarity">
    <text evidence="2">Belongs to the GSP N family.</text>
</comment>
<dbReference type="Proteomes" id="UP000199119">
    <property type="component" value="Unassembled WGS sequence"/>
</dbReference>
<evidence type="ECO:0000256" key="2">
    <source>
        <dbReference type="ARBA" id="ARBA00007208"/>
    </source>
</evidence>
<keyword evidence="7" id="KW-0812">Transmembrane</keyword>
<dbReference type="Pfam" id="PF01203">
    <property type="entry name" value="T2SSN"/>
    <property type="match status" value="1"/>
</dbReference>
<dbReference type="GO" id="GO:0015628">
    <property type="term" value="P:protein secretion by the type II secretion system"/>
    <property type="evidence" value="ECO:0007669"/>
    <property type="project" value="InterPro"/>
</dbReference>
<evidence type="ECO:0000256" key="10">
    <source>
        <dbReference type="ARBA" id="ARBA00030772"/>
    </source>
</evidence>
<dbReference type="RefSeq" id="WP_245785261.1">
    <property type="nucleotide sequence ID" value="NZ_FONX01000012.1"/>
</dbReference>
<dbReference type="AlphaFoldDB" id="A0A1I2FV97"/>
<evidence type="ECO:0000256" key="5">
    <source>
        <dbReference type="ARBA" id="ARBA00022475"/>
    </source>
</evidence>
<organism evidence="11 12">
    <name type="scientific">Paracidovorax wautersii</name>
    <dbReference type="NCBI Taxonomy" id="1177982"/>
    <lineage>
        <taxon>Bacteria</taxon>
        <taxon>Pseudomonadati</taxon>
        <taxon>Pseudomonadota</taxon>
        <taxon>Betaproteobacteria</taxon>
        <taxon>Burkholderiales</taxon>
        <taxon>Comamonadaceae</taxon>
        <taxon>Paracidovorax</taxon>
    </lineage>
</organism>
<evidence type="ECO:0000256" key="7">
    <source>
        <dbReference type="ARBA" id="ARBA00022692"/>
    </source>
</evidence>